<dbReference type="EMBL" id="FOLE01000017">
    <property type="protein sequence ID" value="SFC99097.1"/>
    <property type="molecule type" value="Genomic_DNA"/>
</dbReference>
<evidence type="ECO:0000313" key="3">
    <source>
        <dbReference type="Proteomes" id="UP000199514"/>
    </source>
</evidence>
<dbReference type="SUPFAM" id="SSF51206">
    <property type="entry name" value="cAMP-binding domain-like"/>
    <property type="match status" value="1"/>
</dbReference>
<keyword evidence="2" id="KW-0418">Kinase</keyword>
<keyword evidence="2" id="KW-0808">Transferase</keyword>
<dbReference type="GO" id="GO:0016301">
    <property type="term" value="F:kinase activity"/>
    <property type="evidence" value="ECO:0007669"/>
    <property type="project" value="UniProtKB-KW"/>
</dbReference>
<reference evidence="2 3" key="1">
    <citation type="submission" date="2016-10" db="EMBL/GenBank/DDBJ databases">
        <authorList>
            <person name="de Groot N.N."/>
        </authorList>
    </citation>
    <scope>NUCLEOTIDE SEQUENCE [LARGE SCALE GENOMIC DNA]</scope>
    <source>
        <strain evidence="2 3">DSM 6793</strain>
    </source>
</reference>
<dbReference type="AlphaFoldDB" id="A0A1I1NNK1"/>
<protein>
    <submittedName>
        <fullName evidence="2">cAMP-binding domain of CRP or a regulatory subunit of cAMP-dependent protein kinases</fullName>
    </submittedName>
</protein>
<dbReference type="CDD" id="cd00038">
    <property type="entry name" value="CAP_ED"/>
    <property type="match status" value="1"/>
</dbReference>
<dbReference type="InterPro" id="IPR000595">
    <property type="entry name" value="cNMP-bd_dom"/>
</dbReference>
<sequence>MDKKLLYLNIQTKLAITEEEFKQFSDLFVRQSIKKKQKLTEEGKANDRLYFIEKGLLFSFKTLDNGCEQVIQFAQENHWISDLYSFFSGSKALFTIQALEDTELLSITKQEFDIICTQHPKMETAFRLNFQSAYVNTLLRLSDVYSEDAESKYNHFVEHNPQLVQLVPQYLIASYLGILPSSLSRIRNKKSKK</sequence>
<dbReference type="InterPro" id="IPR014710">
    <property type="entry name" value="RmlC-like_jellyroll"/>
</dbReference>
<evidence type="ECO:0000313" key="2">
    <source>
        <dbReference type="EMBL" id="SFC99097.1"/>
    </source>
</evidence>
<dbReference type="Proteomes" id="UP000199514">
    <property type="component" value="Unassembled WGS sequence"/>
</dbReference>
<evidence type="ECO:0000259" key="1">
    <source>
        <dbReference type="PROSITE" id="PS50042"/>
    </source>
</evidence>
<dbReference type="Gene3D" id="2.60.120.10">
    <property type="entry name" value="Jelly Rolls"/>
    <property type="match status" value="1"/>
</dbReference>
<dbReference type="Pfam" id="PF00027">
    <property type="entry name" value="cNMP_binding"/>
    <property type="match status" value="1"/>
</dbReference>
<keyword evidence="3" id="KW-1185">Reference proteome</keyword>
<proteinExistence type="predicted"/>
<name>A0A1I1NNK1_9BACT</name>
<dbReference type="PROSITE" id="PS50042">
    <property type="entry name" value="CNMP_BINDING_3"/>
    <property type="match status" value="1"/>
</dbReference>
<dbReference type="STRING" id="927664.SAMN05421780_11712"/>
<dbReference type="OrthoDB" id="1933280at2"/>
<dbReference type="RefSeq" id="WP_091516742.1">
    <property type="nucleotide sequence ID" value="NZ_FOLE01000017.1"/>
</dbReference>
<organism evidence="2 3">
    <name type="scientific">Flexibacter flexilis DSM 6793</name>
    <dbReference type="NCBI Taxonomy" id="927664"/>
    <lineage>
        <taxon>Bacteria</taxon>
        <taxon>Pseudomonadati</taxon>
        <taxon>Bacteroidota</taxon>
        <taxon>Cytophagia</taxon>
        <taxon>Cytophagales</taxon>
        <taxon>Flexibacteraceae</taxon>
        <taxon>Flexibacter</taxon>
    </lineage>
</organism>
<dbReference type="InterPro" id="IPR018490">
    <property type="entry name" value="cNMP-bd_dom_sf"/>
</dbReference>
<accession>A0A1I1NNK1</accession>
<feature type="domain" description="Cyclic nucleotide-binding" evidence="1">
    <location>
        <begin position="16"/>
        <end position="115"/>
    </location>
</feature>
<gene>
    <name evidence="2" type="ORF">SAMN05421780_11712</name>
</gene>